<accession>A0A2A2GM92</accession>
<keyword evidence="3" id="KW-1185">Reference proteome</keyword>
<evidence type="ECO:0008006" key="4">
    <source>
        <dbReference type="Google" id="ProtNLM"/>
    </source>
</evidence>
<organism evidence="2 3">
    <name type="scientific">Paracoccus salipaludis</name>
    <dbReference type="NCBI Taxonomy" id="2032623"/>
    <lineage>
        <taxon>Bacteria</taxon>
        <taxon>Pseudomonadati</taxon>
        <taxon>Pseudomonadota</taxon>
        <taxon>Alphaproteobacteria</taxon>
        <taxon>Rhodobacterales</taxon>
        <taxon>Paracoccaceae</taxon>
        <taxon>Paracoccus</taxon>
    </lineage>
</organism>
<dbReference type="SUPFAM" id="SSF52402">
    <property type="entry name" value="Adenine nucleotide alpha hydrolases-like"/>
    <property type="match status" value="1"/>
</dbReference>
<evidence type="ECO:0000313" key="2">
    <source>
        <dbReference type="EMBL" id="PAU98077.1"/>
    </source>
</evidence>
<dbReference type="RefSeq" id="WP_095639482.1">
    <property type="nucleotide sequence ID" value="NZ_NSJZ01000003.1"/>
</dbReference>
<gene>
    <name evidence="2" type="ORF">CK240_06330</name>
</gene>
<evidence type="ECO:0000256" key="1">
    <source>
        <dbReference type="SAM" id="MobiDB-lite"/>
    </source>
</evidence>
<proteinExistence type="predicted"/>
<reference evidence="2 3" key="1">
    <citation type="submission" date="2017-09" db="EMBL/GenBank/DDBJ databases">
        <title>Paracoccus alkalisoli sp. nov., isolated from saline alkaline soil.</title>
        <authorList>
            <person name="Dong X."/>
            <person name="Zhang G."/>
        </authorList>
    </citation>
    <scope>NUCLEOTIDE SEQUENCE [LARGE SCALE GENOMIC DNA]</scope>
    <source>
        <strain evidence="2 3">WN007</strain>
    </source>
</reference>
<dbReference type="Gene3D" id="3.40.50.620">
    <property type="entry name" value="HUPs"/>
    <property type="match status" value="1"/>
</dbReference>
<evidence type="ECO:0000313" key="3">
    <source>
        <dbReference type="Proteomes" id="UP000218023"/>
    </source>
</evidence>
<dbReference type="AlphaFoldDB" id="A0A2A2GM92"/>
<dbReference type="EMBL" id="NSJZ01000003">
    <property type="protein sequence ID" value="PAU98077.1"/>
    <property type="molecule type" value="Genomic_DNA"/>
</dbReference>
<name>A0A2A2GM92_9RHOB</name>
<feature type="region of interest" description="Disordered" evidence="1">
    <location>
        <begin position="474"/>
        <end position="503"/>
    </location>
</feature>
<protein>
    <recommendedName>
        <fullName evidence="4">7-cyano-7-deazaguanine synthase</fullName>
    </recommendedName>
</protein>
<sequence length="626" mass="69322">MTDALVSLGDGCEPLRIRLNGADATFRLRADRISAALVRPIEPRLQDLLDIAAHVFAADSSVPRGGPTRRDMGEEWHRQFDFHIPVRDPAFWSRPEVMAALTDAVTFLTDDIVGFSFSARAAHEPEQPFLDFDAKGAAFAADEVLLFSGGLDSFAGALEMLATSNKRVVLVTHRSSQKAATRQRKLGDYLRNRFPGRVLQIHVAANRVGGEAREATQRSRSFLFAALGQVVARMFGAHQQNFFENGIIGHNLPLSPQVVGTMATRTTHPLALRKLEHLMMLVGDGSGAAIRNPYQWLTKTDVVRRIAEHDAADQIRHAVSCTSIREQNTLHTHCGACSQCLDRRFAMLAAGLAAEDPSEMYGTDVLFGPREKDRSRTMALEWTRHAVRLAGIDDHAFMSTFGQELMRIASGYPDQRRADLMRRILGLHRRHGELVVAVLESAIRENADRLARHELPDSALVRLHVADAAAVAPVLPADPRATPRRRQPPAETSGDAPDLVPDQDRPLEVTFGIENGRHVISVLGLGRVEGAPARTAHELRPEFDEDRQAGLSRTEHRYVATGALATRLETSKDAVAQHVGRCRKELAQYHKLVFGSPPPRHLLIENKPGRGYRLDPDIRILSRESR</sequence>
<dbReference type="InterPro" id="IPR014729">
    <property type="entry name" value="Rossmann-like_a/b/a_fold"/>
</dbReference>
<dbReference type="Proteomes" id="UP000218023">
    <property type="component" value="Unassembled WGS sequence"/>
</dbReference>
<dbReference type="OrthoDB" id="9789567at2"/>
<comment type="caution">
    <text evidence="2">The sequence shown here is derived from an EMBL/GenBank/DDBJ whole genome shotgun (WGS) entry which is preliminary data.</text>
</comment>